<keyword evidence="2" id="KW-1185">Reference proteome</keyword>
<feature type="region of interest" description="Disordered" evidence="1">
    <location>
        <begin position="1"/>
        <end position="23"/>
    </location>
</feature>
<proteinExistence type="predicted"/>
<dbReference type="SUPFAM" id="SSF53178">
    <property type="entry name" value="Peptidyl-tRNA hydrolase-like"/>
    <property type="match status" value="1"/>
</dbReference>
<dbReference type="KEGG" id="dzi:111314715"/>
<gene>
    <name evidence="3" type="primary">LOC111314715</name>
</gene>
<dbReference type="OrthoDB" id="1711136at2759"/>
<dbReference type="GeneID" id="111314715"/>
<reference evidence="3" key="1">
    <citation type="submission" date="2025-08" db="UniProtKB">
        <authorList>
            <consortium name="RefSeq"/>
        </authorList>
    </citation>
    <scope>IDENTIFICATION</scope>
    <source>
        <tissue evidence="3">Fruit stalk</tissue>
    </source>
</reference>
<protein>
    <submittedName>
        <fullName evidence="3">Uncharacterized protein LOC111314715</fullName>
    </submittedName>
</protein>
<dbReference type="Pfam" id="PF01195">
    <property type="entry name" value="Pept_tRNA_hydro"/>
    <property type="match status" value="1"/>
</dbReference>
<evidence type="ECO:0000313" key="3">
    <source>
        <dbReference type="RefSeq" id="XP_022772092.1"/>
    </source>
</evidence>
<evidence type="ECO:0000313" key="2">
    <source>
        <dbReference type="Proteomes" id="UP000515121"/>
    </source>
</evidence>
<dbReference type="Proteomes" id="UP000515121">
    <property type="component" value="Unplaced"/>
</dbReference>
<evidence type="ECO:0000256" key="1">
    <source>
        <dbReference type="SAM" id="MobiDB-lite"/>
    </source>
</evidence>
<dbReference type="GO" id="GO:0004045">
    <property type="term" value="F:peptidyl-tRNA hydrolase activity"/>
    <property type="evidence" value="ECO:0007669"/>
    <property type="project" value="InterPro"/>
</dbReference>
<sequence length="114" mass="13041">MTQRQTGGRDCVERYTAKSSNRNSTGAIGEVPILLAKPQTYMNFSGESVSPHAFFFPPFSPQFYVAGLGHAYQVRVSLHSYVLLKNLLTFWLAKKRCLYYFITWLEMRCQSVCS</sequence>
<accession>A0A6P6B4M8</accession>
<dbReference type="Gene3D" id="3.40.50.1470">
    <property type="entry name" value="Peptidyl-tRNA hydrolase"/>
    <property type="match status" value="1"/>
</dbReference>
<dbReference type="AlphaFoldDB" id="A0A6P6B4M8"/>
<dbReference type="RefSeq" id="XP_022772092.1">
    <property type="nucleotide sequence ID" value="XM_022916357.1"/>
</dbReference>
<organism evidence="2 3">
    <name type="scientific">Durio zibethinus</name>
    <name type="common">Durian</name>
    <dbReference type="NCBI Taxonomy" id="66656"/>
    <lineage>
        <taxon>Eukaryota</taxon>
        <taxon>Viridiplantae</taxon>
        <taxon>Streptophyta</taxon>
        <taxon>Embryophyta</taxon>
        <taxon>Tracheophyta</taxon>
        <taxon>Spermatophyta</taxon>
        <taxon>Magnoliopsida</taxon>
        <taxon>eudicotyledons</taxon>
        <taxon>Gunneridae</taxon>
        <taxon>Pentapetalae</taxon>
        <taxon>rosids</taxon>
        <taxon>malvids</taxon>
        <taxon>Malvales</taxon>
        <taxon>Malvaceae</taxon>
        <taxon>Helicteroideae</taxon>
        <taxon>Durio</taxon>
    </lineage>
</organism>
<dbReference type="InterPro" id="IPR001328">
    <property type="entry name" value="Pept_tRNA_hydro"/>
</dbReference>
<dbReference type="InterPro" id="IPR036416">
    <property type="entry name" value="Pept_tRNA_hydro_sf"/>
</dbReference>
<name>A0A6P6B4M8_DURZI</name>